<organism evidence="2 3">
    <name type="scientific">Cohnella nanjingensis</name>
    <dbReference type="NCBI Taxonomy" id="1387779"/>
    <lineage>
        <taxon>Bacteria</taxon>
        <taxon>Bacillati</taxon>
        <taxon>Bacillota</taxon>
        <taxon>Bacilli</taxon>
        <taxon>Bacillales</taxon>
        <taxon>Paenibacillaceae</taxon>
        <taxon>Cohnella</taxon>
    </lineage>
</organism>
<reference evidence="2 3" key="1">
    <citation type="submission" date="2020-08" db="EMBL/GenBank/DDBJ databases">
        <title>Cohnella phylogeny.</title>
        <authorList>
            <person name="Dunlap C."/>
        </authorList>
    </citation>
    <scope>NUCLEOTIDE SEQUENCE [LARGE SCALE GENOMIC DNA]</scope>
    <source>
        <strain evidence="2 3">DSM 28246</strain>
    </source>
</reference>
<evidence type="ECO:0000313" key="2">
    <source>
        <dbReference type="EMBL" id="MBB6673023.1"/>
    </source>
</evidence>
<dbReference type="Proteomes" id="UP000547209">
    <property type="component" value="Unassembled WGS sequence"/>
</dbReference>
<feature type="domain" description="YqbQ/XkdQ" evidence="1">
    <location>
        <begin position="66"/>
        <end position="218"/>
    </location>
</feature>
<dbReference type="AlphaFoldDB" id="A0A7X0RSR4"/>
<dbReference type="EMBL" id="JACJVP010000032">
    <property type="protein sequence ID" value="MBB6673023.1"/>
    <property type="molecule type" value="Genomic_DNA"/>
</dbReference>
<keyword evidence="3" id="KW-1185">Reference proteome</keyword>
<comment type="caution">
    <text evidence="2">The sequence shown here is derived from an EMBL/GenBank/DDBJ whole genome shotgun (WGS) entry which is preliminary data.</text>
</comment>
<protein>
    <submittedName>
        <fullName evidence="2">Phage portal protein</fullName>
    </submittedName>
</protein>
<name>A0A7X0RSR4_9BACL</name>
<evidence type="ECO:0000313" key="3">
    <source>
        <dbReference type="Proteomes" id="UP000547209"/>
    </source>
</evidence>
<evidence type="ECO:0000259" key="1">
    <source>
        <dbReference type="Pfam" id="PF24032"/>
    </source>
</evidence>
<proteinExistence type="predicted"/>
<dbReference type="InterPro" id="IPR056937">
    <property type="entry name" value="YqbQ/XkdQ"/>
</dbReference>
<sequence length="361" mass="39364">MSYQVMLAGKYQLDDLVESLSLEEALDEVAYRATIKLLVTPDLPQLAPGQSIEIKGTPTDGTDIVTILSGVIWECESTSANSKHLQLIAYDKMIYLAKSDDERLMTAGQTAAQRLKSYAKDWQIPLGNIVDTKIPLARDVKRTKSIWAMIQEDLKETADKGGGMFRPRMTPTGVDLLQLGSNKTVWDLDILQEIGQRRTLEGAVTQVKVLGTQAPKAKTAPAEVDTSKMTMEEIGRKYGATVSGTGTGKKAKMPELPSPVLAVIKGETSKLGTIQKVIQNDKIKSAADAQTAGKKELGGIQETFTVSGPDNNLIRAGDKVKLGEMLLFVTSVKRDLGQPGHMDLQLAAESKVRRDYYRVTV</sequence>
<dbReference type="Pfam" id="PF24032">
    <property type="entry name" value="YQBQ"/>
    <property type="match status" value="1"/>
</dbReference>
<dbReference type="RefSeq" id="WP_185670868.1">
    <property type="nucleotide sequence ID" value="NZ_JACJVP010000032.1"/>
</dbReference>
<gene>
    <name evidence="2" type="ORF">H7C19_20280</name>
</gene>
<accession>A0A7X0RSR4</accession>